<dbReference type="InterPro" id="IPR001138">
    <property type="entry name" value="Zn2Cys6_DnaBD"/>
</dbReference>
<evidence type="ECO:0000256" key="2">
    <source>
        <dbReference type="SAM" id="MobiDB-lite"/>
    </source>
</evidence>
<dbReference type="PROSITE" id="PS50048">
    <property type="entry name" value="ZN2_CY6_FUNGAL_2"/>
    <property type="match status" value="1"/>
</dbReference>
<sequence>MDAAERQTSEQPKRRACDECRGRKLACSKEIDGCARCKREGIKCVYSPQKRMGRPRKHRPTEVAAPPTTAAKTTEAPPESVHPFVVPDFQFDGAIGMDLDLSFLDMSNKDMNFLEIVDPNTQFPPRPAQNSLDSGTDSFVKQAETARPPGVFWPMSGNLGDINFDEPPPGPTPQPAPEITAEEVAQMLCGDLESLPSLSPPSATSPSSHASPSEPDRDISCSCLSSLYLALDSLRTLPKDVPAAMRVARTAAKAAHDTVLCPVCGDPPIDPHAKSSIQAFQSIMMLGALLPSLSNAYMRILTMIDAEAAAADREGRQIRFMLSSYGGLWGWMAKMDSSKCNVRGRLEGVMLDPLLWRLTVRSLLKLDVYGINDCTPGAGGEGAQQPGLKDIIAMLEERSRRRHEQLDALVEAGVLKKNQCGVGYVALSSETEKPTCLRIIDIAKRSMDELVIP</sequence>
<evidence type="ECO:0000256" key="1">
    <source>
        <dbReference type="ARBA" id="ARBA00023242"/>
    </source>
</evidence>
<dbReference type="Proteomes" id="UP000007322">
    <property type="component" value="Chromosome 1"/>
</dbReference>
<dbReference type="OrthoDB" id="3498215at2759"/>
<feature type="compositionally biased region" description="Low complexity" evidence="2">
    <location>
        <begin position="62"/>
        <end position="79"/>
    </location>
</feature>
<organism evidence="4 5">
    <name type="scientific">Thermothelomyces thermophilus (strain ATCC 42464 / BCRC 31852 / DSM 1799)</name>
    <name type="common">Sporotrichum thermophile</name>
    <dbReference type="NCBI Taxonomy" id="573729"/>
    <lineage>
        <taxon>Eukaryota</taxon>
        <taxon>Fungi</taxon>
        <taxon>Dikarya</taxon>
        <taxon>Ascomycota</taxon>
        <taxon>Pezizomycotina</taxon>
        <taxon>Sordariomycetes</taxon>
        <taxon>Sordariomycetidae</taxon>
        <taxon>Sordariales</taxon>
        <taxon>Chaetomiaceae</taxon>
        <taxon>Thermothelomyces</taxon>
    </lineage>
</organism>
<dbReference type="InterPro" id="IPR036864">
    <property type="entry name" value="Zn2-C6_fun-type_DNA-bd_sf"/>
</dbReference>
<gene>
    <name evidence="4" type="ORF">MYCTH_2294789</name>
</gene>
<proteinExistence type="predicted"/>
<dbReference type="SMART" id="SM00066">
    <property type="entry name" value="GAL4"/>
    <property type="match status" value="1"/>
</dbReference>
<dbReference type="KEGG" id="mtm:MYCTH_2294789"/>
<dbReference type="eggNOG" id="ENOG502SE9E">
    <property type="taxonomic scope" value="Eukaryota"/>
</dbReference>
<accession>G2Q2N2</accession>
<evidence type="ECO:0000313" key="5">
    <source>
        <dbReference type="Proteomes" id="UP000007322"/>
    </source>
</evidence>
<keyword evidence="5" id="KW-1185">Reference proteome</keyword>
<dbReference type="GeneID" id="11508665"/>
<dbReference type="CDD" id="cd00067">
    <property type="entry name" value="GAL4"/>
    <property type="match status" value="1"/>
</dbReference>
<feature type="region of interest" description="Disordered" evidence="2">
    <location>
        <begin position="50"/>
        <end position="81"/>
    </location>
</feature>
<dbReference type="GO" id="GO:0000981">
    <property type="term" value="F:DNA-binding transcription factor activity, RNA polymerase II-specific"/>
    <property type="evidence" value="ECO:0007669"/>
    <property type="project" value="InterPro"/>
</dbReference>
<evidence type="ECO:0000259" key="3">
    <source>
        <dbReference type="PROSITE" id="PS50048"/>
    </source>
</evidence>
<dbReference type="PROSITE" id="PS00463">
    <property type="entry name" value="ZN2_CY6_FUNGAL_1"/>
    <property type="match status" value="1"/>
</dbReference>
<dbReference type="InterPro" id="IPR050797">
    <property type="entry name" value="Carb_Metab_Trans_Reg"/>
</dbReference>
<dbReference type="VEuPathDB" id="FungiDB:MYCTH_2294789"/>
<dbReference type="RefSeq" id="XP_003658696.1">
    <property type="nucleotide sequence ID" value="XM_003658648.1"/>
</dbReference>
<feature type="domain" description="Zn(2)-C6 fungal-type" evidence="3">
    <location>
        <begin position="16"/>
        <end position="46"/>
    </location>
</feature>
<dbReference type="OMA" id="VKHRACD"/>
<name>G2Q2N2_THET4</name>
<keyword evidence="1" id="KW-0539">Nucleus</keyword>
<dbReference type="PANTHER" id="PTHR31668">
    <property type="entry name" value="GLUCOSE TRANSPORT TRANSCRIPTION REGULATOR RGT1-RELATED-RELATED"/>
    <property type="match status" value="1"/>
</dbReference>
<reference evidence="4 5" key="1">
    <citation type="journal article" date="2011" name="Nat. Biotechnol.">
        <title>Comparative genomic analysis of the thermophilic biomass-degrading fungi Myceliophthora thermophila and Thielavia terrestris.</title>
        <authorList>
            <person name="Berka R.M."/>
            <person name="Grigoriev I.V."/>
            <person name="Otillar R."/>
            <person name="Salamov A."/>
            <person name="Grimwood J."/>
            <person name="Reid I."/>
            <person name="Ishmael N."/>
            <person name="John T."/>
            <person name="Darmond C."/>
            <person name="Moisan M.-C."/>
            <person name="Henrissat B."/>
            <person name="Coutinho P.M."/>
            <person name="Lombard V."/>
            <person name="Natvig D.O."/>
            <person name="Lindquist E."/>
            <person name="Schmutz J."/>
            <person name="Lucas S."/>
            <person name="Harris P."/>
            <person name="Powlowski J."/>
            <person name="Bellemare A."/>
            <person name="Taylor D."/>
            <person name="Butler G."/>
            <person name="de Vries R.P."/>
            <person name="Allijn I.E."/>
            <person name="van den Brink J."/>
            <person name="Ushinsky S."/>
            <person name="Storms R."/>
            <person name="Powell A.J."/>
            <person name="Paulsen I.T."/>
            <person name="Elbourne L.D.H."/>
            <person name="Baker S.E."/>
            <person name="Magnuson J."/>
            <person name="LaBoissiere S."/>
            <person name="Clutterbuck A.J."/>
            <person name="Martinez D."/>
            <person name="Wogulis M."/>
            <person name="de Leon A.L."/>
            <person name="Rey M.W."/>
            <person name="Tsang A."/>
        </authorList>
    </citation>
    <scope>NUCLEOTIDE SEQUENCE [LARGE SCALE GENOMIC DNA]</scope>
    <source>
        <strain evidence="5">ATCC 42464 / BCRC 31852 / DSM 1799</strain>
    </source>
</reference>
<dbReference type="EMBL" id="CP003002">
    <property type="protein sequence ID" value="AEO53451.1"/>
    <property type="molecule type" value="Genomic_DNA"/>
</dbReference>
<dbReference type="GO" id="GO:0008270">
    <property type="term" value="F:zinc ion binding"/>
    <property type="evidence" value="ECO:0007669"/>
    <property type="project" value="InterPro"/>
</dbReference>
<dbReference type="Pfam" id="PF00172">
    <property type="entry name" value="Zn_clus"/>
    <property type="match status" value="1"/>
</dbReference>
<protein>
    <recommendedName>
        <fullName evidence="3">Zn(2)-C6 fungal-type domain-containing protein</fullName>
    </recommendedName>
</protein>
<feature type="region of interest" description="Disordered" evidence="2">
    <location>
        <begin position="193"/>
        <end position="216"/>
    </location>
</feature>
<dbReference type="Gene3D" id="4.10.240.10">
    <property type="entry name" value="Zn(2)-C6 fungal-type DNA-binding domain"/>
    <property type="match status" value="1"/>
</dbReference>
<dbReference type="SUPFAM" id="SSF57701">
    <property type="entry name" value="Zn2/Cys6 DNA-binding domain"/>
    <property type="match status" value="1"/>
</dbReference>
<dbReference type="HOGENOM" id="CLU_026660_3_0_1"/>
<feature type="compositionally biased region" description="Low complexity" evidence="2">
    <location>
        <begin position="193"/>
        <end position="213"/>
    </location>
</feature>
<evidence type="ECO:0000313" key="4">
    <source>
        <dbReference type="EMBL" id="AEO53451.1"/>
    </source>
</evidence>
<dbReference type="InParanoid" id="G2Q2N2"/>
<dbReference type="AlphaFoldDB" id="G2Q2N2"/>